<dbReference type="SMART" id="SM00014">
    <property type="entry name" value="acidPPc"/>
    <property type="match status" value="1"/>
</dbReference>
<evidence type="ECO:0000313" key="16">
    <source>
        <dbReference type="Ensembl" id="ENSDCDP00010034065.1"/>
    </source>
</evidence>
<dbReference type="InterPro" id="IPR000326">
    <property type="entry name" value="PAP2/HPO"/>
</dbReference>
<evidence type="ECO:0000256" key="6">
    <source>
        <dbReference type="ARBA" id="ARBA00022692"/>
    </source>
</evidence>
<feature type="domain" description="Phosphatidic acid phosphatase type 2/haloperoxidase" evidence="15">
    <location>
        <begin position="76"/>
        <end position="210"/>
    </location>
</feature>
<proteinExistence type="inferred from homology"/>
<evidence type="ECO:0000256" key="10">
    <source>
        <dbReference type="ARBA" id="ARBA00023136"/>
    </source>
</evidence>
<evidence type="ECO:0000256" key="7">
    <source>
        <dbReference type="ARBA" id="ARBA00022801"/>
    </source>
</evidence>
<feature type="transmembrane region" description="Helical" evidence="14">
    <location>
        <begin position="138"/>
        <end position="158"/>
    </location>
</feature>
<feature type="binding site" evidence="13">
    <location>
        <position position="102"/>
    </location>
    <ligand>
        <name>substrate</name>
    </ligand>
</feature>
<evidence type="ECO:0000256" key="3">
    <source>
        <dbReference type="ARBA" id="ARBA00009266"/>
    </source>
</evidence>
<feature type="transmembrane region" description="Helical" evidence="14">
    <location>
        <begin position="170"/>
        <end position="189"/>
    </location>
</feature>
<evidence type="ECO:0000256" key="1">
    <source>
        <dbReference type="ARBA" id="ARBA00004477"/>
    </source>
</evidence>
<evidence type="ECO:0000256" key="9">
    <source>
        <dbReference type="ARBA" id="ARBA00022989"/>
    </source>
</evidence>
<gene>
    <name evidence="16" type="primary">G6PC3</name>
</gene>
<feature type="active site" description="Nucleophile" evidence="12">
    <location>
        <position position="190"/>
    </location>
</feature>
<keyword evidence="17" id="KW-1185">Reference proteome</keyword>
<evidence type="ECO:0000256" key="11">
    <source>
        <dbReference type="ARBA" id="ARBA00039337"/>
    </source>
</evidence>
<keyword evidence="9 14" id="KW-1133">Transmembrane helix</keyword>
<comment type="subcellular location">
    <subcellularLocation>
        <location evidence="1">Endoplasmic reticulum membrane</location>
        <topology evidence="1">Multi-pass membrane protein</topology>
    </subcellularLocation>
</comment>
<keyword evidence="5" id="KW-0312">Gluconeogenesis</keyword>
<sequence length="362" mass="40099">MFCGPLTSDPLRRSAPNMAERSFMDALHTQGLRAAEALQLATGSHHDLWLFASHLGDPKAAFLLLFPLSFHLSRRVGLAVVWAAALSEWLNLVLKWVLFGERPFWWIGESRLFVKAPPQVQQFPSTCETGPGSPSGHMMVTAAVWWVVTSSLTSHLYSRTNSKLFAGVPLLLYALVLVAVGLSRIFLLAHFPHQVVGGFLAGLVLGVLLNRTELESRSLLFFLATSAALFAGALLFYSGLQQVGVDPSWSIALARRWCTRSEWVRMDTTPFSSLMRDCGALIGLGLAKVWRPRGWSFSWAPKALCLALSSMALYHINRFALPVSPPVLFYTLFLIKFSIVPQVVMFLIPGLVHLLTARPKKE</sequence>
<dbReference type="GeneTree" id="ENSGT00950000183150"/>
<dbReference type="Ensembl" id="ENSDCDT00010042091.1">
    <property type="protein sequence ID" value="ENSDCDP00010034065.1"/>
    <property type="gene ID" value="ENSDCDG00010021598.1"/>
</dbReference>
<feature type="transmembrane region" description="Helical" evidence="14">
    <location>
        <begin position="195"/>
        <end position="212"/>
    </location>
</feature>
<dbReference type="GO" id="GO:0051156">
    <property type="term" value="P:glucose 6-phosphate metabolic process"/>
    <property type="evidence" value="ECO:0007669"/>
    <property type="project" value="TreeGrafter"/>
</dbReference>
<reference evidence="16" key="3">
    <citation type="submission" date="2025-09" db="UniProtKB">
        <authorList>
            <consortium name="Ensembl"/>
        </authorList>
    </citation>
    <scope>IDENTIFICATION</scope>
</reference>
<evidence type="ECO:0000256" key="12">
    <source>
        <dbReference type="PIRSR" id="PIRSR000905-1"/>
    </source>
</evidence>
<dbReference type="AlphaFoldDB" id="A0AAY4CLG4"/>
<dbReference type="InterPro" id="IPR016275">
    <property type="entry name" value="Glucose-6-phosphatase"/>
</dbReference>
<dbReference type="Pfam" id="PF01569">
    <property type="entry name" value="PAP2"/>
    <property type="match status" value="1"/>
</dbReference>
<dbReference type="PANTHER" id="PTHR12591">
    <property type="entry name" value="GLUCOSE-6-PHOSPHATASE"/>
    <property type="match status" value="1"/>
</dbReference>
<protein>
    <recommendedName>
        <fullName evidence="11">Glucose-6-phosphatase 3</fullName>
        <ecNumber evidence="4">3.1.3.9</ecNumber>
    </recommendedName>
</protein>
<feature type="binding site" evidence="13">
    <location>
        <position position="184"/>
    </location>
    <ligand>
        <name>substrate</name>
    </ligand>
</feature>
<feature type="transmembrane region" description="Helical" evidence="14">
    <location>
        <begin position="328"/>
        <end position="355"/>
    </location>
</feature>
<comment type="similarity">
    <text evidence="3">Belongs to the glucose-6-phosphatase family.</text>
</comment>
<name>A0AAY4CLG4_9TELE</name>
<accession>A0AAY4CLG4</accession>
<dbReference type="GO" id="GO:0006094">
    <property type="term" value="P:gluconeogenesis"/>
    <property type="evidence" value="ECO:0007669"/>
    <property type="project" value="UniProtKB-KW"/>
</dbReference>
<dbReference type="EC" id="3.1.3.9" evidence="4"/>
<feature type="transmembrane region" description="Helical" evidence="14">
    <location>
        <begin position="219"/>
        <end position="240"/>
    </location>
</feature>
<dbReference type="GO" id="GO:0005789">
    <property type="term" value="C:endoplasmic reticulum membrane"/>
    <property type="evidence" value="ECO:0007669"/>
    <property type="project" value="UniProtKB-SubCell"/>
</dbReference>
<evidence type="ECO:0000256" key="13">
    <source>
        <dbReference type="PIRSR" id="PIRSR000905-2"/>
    </source>
</evidence>
<dbReference type="PIRSF" id="PIRSF000905">
    <property type="entry name" value="Glucose-6-phosphatase"/>
    <property type="match status" value="1"/>
</dbReference>
<dbReference type="GO" id="GO:0004346">
    <property type="term" value="F:glucose-6-phosphatase activity"/>
    <property type="evidence" value="ECO:0007669"/>
    <property type="project" value="UniProtKB-EC"/>
</dbReference>
<dbReference type="InterPro" id="IPR036938">
    <property type="entry name" value="PAP2/HPO_sf"/>
</dbReference>
<reference evidence="16" key="2">
    <citation type="submission" date="2025-08" db="UniProtKB">
        <authorList>
            <consortium name="Ensembl"/>
        </authorList>
    </citation>
    <scope>IDENTIFICATION</scope>
</reference>
<reference evidence="16 17" key="1">
    <citation type="submission" date="2020-06" db="EMBL/GenBank/DDBJ databases">
        <authorList>
            <consortium name="Wellcome Sanger Institute Data Sharing"/>
        </authorList>
    </citation>
    <scope>NUCLEOTIDE SEQUENCE [LARGE SCALE GENOMIC DNA]</scope>
</reference>
<keyword evidence="7" id="KW-0378">Hydrolase</keyword>
<evidence type="ECO:0000259" key="15">
    <source>
        <dbReference type="SMART" id="SM00014"/>
    </source>
</evidence>
<evidence type="ECO:0000256" key="4">
    <source>
        <dbReference type="ARBA" id="ARBA00012634"/>
    </source>
</evidence>
<keyword evidence="8" id="KW-0256">Endoplasmic reticulum</keyword>
<comment type="pathway">
    <text evidence="2">Carbohydrate biosynthesis; gluconeogenesis.</text>
</comment>
<dbReference type="Proteomes" id="UP000694580">
    <property type="component" value="Chromosome 8"/>
</dbReference>
<evidence type="ECO:0000313" key="17">
    <source>
        <dbReference type="Proteomes" id="UP000694580"/>
    </source>
</evidence>
<keyword evidence="6 14" id="KW-0812">Transmembrane</keyword>
<feature type="active site" description="Proton donor" evidence="12">
    <location>
        <position position="137"/>
    </location>
</feature>
<evidence type="ECO:0000256" key="5">
    <source>
        <dbReference type="ARBA" id="ARBA00022432"/>
    </source>
</evidence>
<keyword evidence="10 14" id="KW-0472">Membrane</keyword>
<organism evidence="16 17">
    <name type="scientific">Denticeps clupeoides</name>
    <name type="common">denticle herring</name>
    <dbReference type="NCBI Taxonomy" id="299321"/>
    <lineage>
        <taxon>Eukaryota</taxon>
        <taxon>Metazoa</taxon>
        <taxon>Chordata</taxon>
        <taxon>Craniata</taxon>
        <taxon>Vertebrata</taxon>
        <taxon>Euteleostomi</taxon>
        <taxon>Actinopterygii</taxon>
        <taxon>Neopterygii</taxon>
        <taxon>Teleostei</taxon>
        <taxon>Clupei</taxon>
        <taxon>Clupeiformes</taxon>
        <taxon>Denticipitoidei</taxon>
        <taxon>Denticipitidae</taxon>
        <taxon>Denticeps</taxon>
    </lineage>
</organism>
<evidence type="ECO:0000256" key="2">
    <source>
        <dbReference type="ARBA" id="ARBA00004742"/>
    </source>
</evidence>
<feature type="transmembrane region" description="Helical" evidence="14">
    <location>
        <begin position="76"/>
        <end position="98"/>
    </location>
</feature>
<dbReference type="PANTHER" id="PTHR12591:SF2">
    <property type="entry name" value="GLUCOSE-6-PHOSPHATASE 3"/>
    <property type="match status" value="1"/>
</dbReference>
<evidence type="ECO:0000256" key="14">
    <source>
        <dbReference type="SAM" id="Phobius"/>
    </source>
</evidence>
<dbReference type="Gene3D" id="1.20.144.10">
    <property type="entry name" value="Phosphatidic acid phosphatase type 2/haloperoxidase"/>
    <property type="match status" value="1"/>
</dbReference>
<dbReference type="SUPFAM" id="SSF48317">
    <property type="entry name" value="Acid phosphatase/Vanadium-dependent haloperoxidase"/>
    <property type="match status" value="1"/>
</dbReference>
<evidence type="ECO:0000256" key="8">
    <source>
        <dbReference type="ARBA" id="ARBA00022824"/>
    </source>
</evidence>